<keyword evidence="2" id="KW-1185">Reference proteome</keyword>
<dbReference type="Proteomes" id="UP001056120">
    <property type="component" value="Linkage Group LG02"/>
</dbReference>
<evidence type="ECO:0000313" key="1">
    <source>
        <dbReference type="EMBL" id="KAI3825331.1"/>
    </source>
</evidence>
<sequence>MSGRGRGGRAGGRGTINIIAAELKSLVNDNVAEALAAQNAAAEGAVGLLRWLEKVESVIAMCNSPVANQVKFATGTLEGPALTWWNSQVQMLGLDMANGLPWEEFKTMMKEEYCPRDEIQKLEGEFWKVKMEGSEIELYTTRSHELPTMCPHMVTSDYKRIELYIGVLVPQIQSMVTSSNPATIQQTIKLAHKQTDQAVTQGTLPPRGSVSKSTDNHKRKFDHNSKGSQVNQPQQQQQQRRFDPTKNFNQTTSSGQNQGSGEARYDHNVVTGKFLLSNYFASALFDTGSDRSFISKKLSDMIKETPTLLEAKYIIEIADGQIIEANHILKGCKLELASHKLDIDLMSVTLGHTAILALVAEQPSEEKKIDDIPIVREFLEVFLEDFHVLPPHRQVEFQIDLAPGAAPIARTHYRPAPSELQELSTQLRELLDEGFIRPSSSPWGAPVLFVKKKDGTFRICIDYRELNKVTIKNRYPLPRIHDLFDQPQGSSFYSKIDLRSGYHQLRVRDEDISKTAFSTRYGHYEFIVMPFGLTNAPAVFMELLNHVCKPYLDQFVIVFIDDILVYSKNKEEHEEHLCLILELLKKEQLYAKFSKCEFWIREFNS</sequence>
<gene>
    <name evidence="1" type="ORF">L1987_06813</name>
</gene>
<evidence type="ECO:0000313" key="2">
    <source>
        <dbReference type="Proteomes" id="UP001056120"/>
    </source>
</evidence>
<proteinExistence type="predicted"/>
<comment type="caution">
    <text evidence="1">The sequence shown here is derived from an EMBL/GenBank/DDBJ whole genome shotgun (WGS) entry which is preliminary data.</text>
</comment>
<protein>
    <submittedName>
        <fullName evidence="1">Uncharacterized protein</fullName>
    </submittedName>
</protein>
<dbReference type="EMBL" id="CM042019">
    <property type="protein sequence ID" value="KAI3825331.1"/>
    <property type="molecule type" value="Genomic_DNA"/>
</dbReference>
<reference evidence="1 2" key="2">
    <citation type="journal article" date="2022" name="Mol. Ecol. Resour.">
        <title>The genomes of chicory, endive, great burdock and yacon provide insights into Asteraceae paleo-polyploidization history and plant inulin production.</title>
        <authorList>
            <person name="Fan W."/>
            <person name="Wang S."/>
            <person name="Wang H."/>
            <person name="Wang A."/>
            <person name="Jiang F."/>
            <person name="Liu H."/>
            <person name="Zhao H."/>
            <person name="Xu D."/>
            <person name="Zhang Y."/>
        </authorList>
    </citation>
    <scope>NUCLEOTIDE SEQUENCE [LARGE SCALE GENOMIC DNA]</scope>
    <source>
        <strain evidence="2">cv. Yunnan</strain>
        <tissue evidence="1">Leaves</tissue>
    </source>
</reference>
<organism evidence="1 2">
    <name type="scientific">Smallanthus sonchifolius</name>
    <dbReference type="NCBI Taxonomy" id="185202"/>
    <lineage>
        <taxon>Eukaryota</taxon>
        <taxon>Viridiplantae</taxon>
        <taxon>Streptophyta</taxon>
        <taxon>Embryophyta</taxon>
        <taxon>Tracheophyta</taxon>
        <taxon>Spermatophyta</taxon>
        <taxon>Magnoliopsida</taxon>
        <taxon>eudicotyledons</taxon>
        <taxon>Gunneridae</taxon>
        <taxon>Pentapetalae</taxon>
        <taxon>asterids</taxon>
        <taxon>campanulids</taxon>
        <taxon>Asterales</taxon>
        <taxon>Asteraceae</taxon>
        <taxon>Asteroideae</taxon>
        <taxon>Heliantheae alliance</taxon>
        <taxon>Millerieae</taxon>
        <taxon>Smallanthus</taxon>
    </lineage>
</organism>
<reference evidence="2" key="1">
    <citation type="journal article" date="2022" name="Mol. Ecol. Resour.">
        <title>The genomes of chicory, endive, great burdock and yacon provide insights into Asteraceae palaeo-polyploidization history and plant inulin production.</title>
        <authorList>
            <person name="Fan W."/>
            <person name="Wang S."/>
            <person name="Wang H."/>
            <person name="Wang A."/>
            <person name="Jiang F."/>
            <person name="Liu H."/>
            <person name="Zhao H."/>
            <person name="Xu D."/>
            <person name="Zhang Y."/>
        </authorList>
    </citation>
    <scope>NUCLEOTIDE SEQUENCE [LARGE SCALE GENOMIC DNA]</scope>
    <source>
        <strain evidence="2">cv. Yunnan</strain>
    </source>
</reference>
<name>A0ACB9JZ56_9ASTR</name>
<accession>A0ACB9JZ56</accession>